<gene>
    <name evidence="1" type="ORF">K432DRAFT_249592</name>
</gene>
<dbReference type="EMBL" id="KV744847">
    <property type="protein sequence ID" value="OCK84002.1"/>
    <property type="molecule type" value="Genomic_DNA"/>
</dbReference>
<dbReference type="InterPro" id="IPR050587">
    <property type="entry name" value="GNT1/Glycosyltrans_8"/>
</dbReference>
<organism evidence="1 2">
    <name type="scientific">Lepidopterella palustris CBS 459.81</name>
    <dbReference type="NCBI Taxonomy" id="1314670"/>
    <lineage>
        <taxon>Eukaryota</taxon>
        <taxon>Fungi</taxon>
        <taxon>Dikarya</taxon>
        <taxon>Ascomycota</taxon>
        <taxon>Pezizomycotina</taxon>
        <taxon>Dothideomycetes</taxon>
        <taxon>Pleosporomycetidae</taxon>
        <taxon>Mytilinidiales</taxon>
        <taxon>Argynnaceae</taxon>
        <taxon>Lepidopterella</taxon>
    </lineage>
</organism>
<sequence length="298" mass="33973">AYATLLTKPSQLPGVILLGHTIHLYSPIHPLIVLYTPSTISKECLTALRSESIYSNLTLHDVERLVPPHTDMQHVDDSWTKLRVFELHWLCYTKICFLDASILVRHDPELIFWAEIPENDGLVATHTCVCGLDHDASAPKSWMPENCAYNGLTHPSALSFSSNISRSSRPEHHILASGVFMFAPRRELYESLFRTLASTSAEEIAACTTSDPVGVFLSRFFVGRWKGVGYQFNAVTKMRRWHPDMWDDWSVCCLNYNAENPWTKRVAGDGIVEMEGKDNVTATHGWWWDEHTKWEAKR</sequence>
<dbReference type="GO" id="GO:0016740">
    <property type="term" value="F:transferase activity"/>
    <property type="evidence" value="ECO:0007669"/>
    <property type="project" value="UniProtKB-KW"/>
</dbReference>
<protein>
    <submittedName>
        <fullName evidence="1">Glycosyltransferase family 8 protein</fullName>
    </submittedName>
</protein>
<feature type="non-terminal residue" evidence="1">
    <location>
        <position position="298"/>
    </location>
</feature>
<dbReference type="SUPFAM" id="SSF53448">
    <property type="entry name" value="Nucleotide-diphospho-sugar transferases"/>
    <property type="match status" value="1"/>
</dbReference>
<dbReference type="InterPro" id="IPR029044">
    <property type="entry name" value="Nucleotide-diphossugar_trans"/>
</dbReference>
<dbReference type="PANTHER" id="PTHR11183">
    <property type="entry name" value="GLYCOGENIN SUBFAMILY MEMBER"/>
    <property type="match status" value="1"/>
</dbReference>
<evidence type="ECO:0000313" key="2">
    <source>
        <dbReference type="Proteomes" id="UP000250266"/>
    </source>
</evidence>
<dbReference type="Gene3D" id="3.90.550.10">
    <property type="entry name" value="Spore Coat Polysaccharide Biosynthesis Protein SpsA, Chain A"/>
    <property type="match status" value="1"/>
</dbReference>
<reference evidence="1 2" key="1">
    <citation type="journal article" date="2016" name="Nat. Commun.">
        <title>Ectomycorrhizal ecology is imprinted in the genome of the dominant symbiotic fungus Cenococcum geophilum.</title>
        <authorList>
            <consortium name="DOE Joint Genome Institute"/>
            <person name="Peter M."/>
            <person name="Kohler A."/>
            <person name="Ohm R.A."/>
            <person name="Kuo A."/>
            <person name="Krutzmann J."/>
            <person name="Morin E."/>
            <person name="Arend M."/>
            <person name="Barry K.W."/>
            <person name="Binder M."/>
            <person name="Choi C."/>
            <person name="Clum A."/>
            <person name="Copeland A."/>
            <person name="Grisel N."/>
            <person name="Haridas S."/>
            <person name="Kipfer T."/>
            <person name="LaButti K."/>
            <person name="Lindquist E."/>
            <person name="Lipzen A."/>
            <person name="Maire R."/>
            <person name="Meier B."/>
            <person name="Mihaltcheva S."/>
            <person name="Molinier V."/>
            <person name="Murat C."/>
            <person name="Poggeler S."/>
            <person name="Quandt C.A."/>
            <person name="Sperisen C."/>
            <person name="Tritt A."/>
            <person name="Tisserant E."/>
            <person name="Crous P.W."/>
            <person name="Henrissat B."/>
            <person name="Nehls U."/>
            <person name="Egli S."/>
            <person name="Spatafora J.W."/>
            <person name="Grigoriev I.V."/>
            <person name="Martin F.M."/>
        </authorList>
    </citation>
    <scope>NUCLEOTIDE SEQUENCE [LARGE SCALE GENOMIC DNA]</scope>
    <source>
        <strain evidence="1 2">CBS 459.81</strain>
    </source>
</reference>
<dbReference type="AlphaFoldDB" id="A0A8E2JIW6"/>
<evidence type="ECO:0000313" key="1">
    <source>
        <dbReference type="EMBL" id="OCK84002.1"/>
    </source>
</evidence>
<keyword evidence="1" id="KW-0808">Transferase</keyword>
<name>A0A8E2JIW6_9PEZI</name>
<dbReference type="OrthoDB" id="2014201at2759"/>
<accession>A0A8E2JIW6</accession>
<feature type="non-terminal residue" evidence="1">
    <location>
        <position position="1"/>
    </location>
</feature>
<proteinExistence type="predicted"/>
<dbReference type="Proteomes" id="UP000250266">
    <property type="component" value="Unassembled WGS sequence"/>
</dbReference>
<keyword evidence="2" id="KW-1185">Reference proteome</keyword>